<evidence type="ECO:0000313" key="1">
    <source>
        <dbReference type="EMBL" id="ONI01241.1"/>
    </source>
</evidence>
<accession>A0A251NPL4</accession>
<organism evidence="1 2">
    <name type="scientific">Prunus persica</name>
    <name type="common">Peach</name>
    <name type="synonym">Amygdalus persica</name>
    <dbReference type="NCBI Taxonomy" id="3760"/>
    <lineage>
        <taxon>Eukaryota</taxon>
        <taxon>Viridiplantae</taxon>
        <taxon>Streptophyta</taxon>
        <taxon>Embryophyta</taxon>
        <taxon>Tracheophyta</taxon>
        <taxon>Spermatophyta</taxon>
        <taxon>Magnoliopsida</taxon>
        <taxon>eudicotyledons</taxon>
        <taxon>Gunneridae</taxon>
        <taxon>Pentapetalae</taxon>
        <taxon>rosids</taxon>
        <taxon>fabids</taxon>
        <taxon>Rosales</taxon>
        <taxon>Rosaceae</taxon>
        <taxon>Amygdaloideae</taxon>
        <taxon>Amygdaleae</taxon>
        <taxon>Prunus</taxon>
    </lineage>
</organism>
<name>A0A251NPL4_PRUPE</name>
<reference evidence="1 2" key="1">
    <citation type="journal article" date="2013" name="Nat. Genet.">
        <title>The high-quality draft genome of peach (Prunus persica) identifies unique patterns of genetic diversity, domestication and genome evolution.</title>
        <authorList>
            <consortium name="International Peach Genome Initiative"/>
            <person name="Verde I."/>
            <person name="Abbott A.G."/>
            <person name="Scalabrin S."/>
            <person name="Jung S."/>
            <person name="Shu S."/>
            <person name="Marroni F."/>
            <person name="Zhebentyayeva T."/>
            <person name="Dettori M.T."/>
            <person name="Grimwood J."/>
            <person name="Cattonaro F."/>
            <person name="Zuccolo A."/>
            <person name="Rossini L."/>
            <person name="Jenkins J."/>
            <person name="Vendramin E."/>
            <person name="Meisel L.A."/>
            <person name="Decroocq V."/>
            <person name="Sosinski B."/>
            <person name="Prochnik S."/>
            <person name="Mitros T."/>
            <person name="Policriti A."/>
            <person name="Cipriani G."/>
            <person name="Dondini L."/>
            <person name="Ficklin S."/>
            <person name="Goodstein D.M."/>
            <person name="Xuan P."/>
            <person name="Del Fabbro C."/>
            <person name="Aramini V."/>
            <person name="Copetti D."/>
            <person name="Gonzalez S."/>
            <person name="Horner D.S."/>
            <person name="Falchi R."/>
            <person name="Lucas S."/>
            <person name="Mica E."/>
            <person name="Maldonado J."/>
            <person name="Lazzari B."/>
            <person name="Bielenberg D."/>
            <person name="Pirona R."/>
            <person name="Miculan M."/>
            <person name="Barakat A."/>
            <person name="Testolin R."/>
            <person name="Stella A."/>
            <person name="Tartarini S."/>
            <person name="Tonutti P."/>
            <person name="Arus P."/>
            <person name="Orellana A."/>
            <person name="Wells C."/>
            <person name="Main D."/>
            <person name="Vizzotto G."/>
            <person name="Silva H."/>
            <person name="Salamini F."/>
            <person name="Schmutz J."/>
            <person name="Morgante M."/>
            <person name="Rokhsar D.S."/>
        </authorList>
    </citation>
    <scope>NUCLEOTIDE SEQUENCE [LARGE SCALE GENOMIC DNA]</scope>
    <source>
        <strain evidence="2">cv. Nemared</strain>
    </source>
</reference>
<dbReference type="Gramene" id="ONI01241">
    <property type="protein sequence ID" value="ONI01241"/>
    <property type="gene ID" value="PRUPE_6G129200"/>
</dbReference>
<dbReference type="AlphaFoldDB" id="A0A251NPL4"/>
<proteinExistence type="predicted"/>
<sequence length="91" mass="10193">MLHILKVPRQCQSRLTLHLRARAGATQLSHSTSGRKCNYVNPSSLQYTCPIANTMLNLSIEHIHKISLQHISKVPRQCGTLLMPSANFLCN</sequence>
<keyword evidence="2" id="KW-1185">Reference proteome</keyword>
<dbReference type="Proteomes" id="UP000006882">
    <property type="component" value="Chromosome G6"/>
</dbReference>
<dbReference type="EMBL" id="CM007656">
    <property type="protein sequence ID" value="ONI01241.1"/>
    <property type="molecule type" value="Genomic_DNA"/>
</dbReference>
<evidence type="ECO:0000313" key="2">
    <source>
        <dbReference type="Proteomes" id="UP000006882"/>
    </source>
</evidence>
<gene>
    <name evidence="1" type="ORF">PRUPE_6G129200</name>
</gene>
<protein>
    <submittedName>
        <fullName evidence="1">Uncharacterized protein</fullName>
    </submittedName>
</protein>